<evidence type="ECO:0000259" key="2">
    <source>
        <dbReference type="PROSITE" id="PS50966"/>
    </source>
</evidence>
<gene>
    <name evidence="3" type="ORF">EI71_01104</name>
</gene>
<keyword evidence="1" id="KW-0479">Metal-binding</keyword>
<dbReference type="Pfam" id="PF04434">
    <property type="entry name" value="SWIM"/>
    <property type="match status" value="1"/>
</dbReference>
<dbReference type="Proteomes" id="UP000266506">
    <property type="component" value="Unassembled WGS sequence"/>
</dbReference>
<reference evidence="3 4" key="1">
    <citation type="submission" date="2018-08" db="EMBL/GenBank/DDBJ databases">
        <title>Genomic Encyclopedia of Archaeal and Bacterial Type Strains, Phase II (KMG-II): from individual species to whole genera.</title>
        <authorList>
            <person name="Goeker M."/>
        </authorList>
    </citation>
    <scope>NUCLEOTIDE SEQUENCE [LARGE SCALE GENOMIC DNA]</scope>
    <source>
        <strain evidence="3 4">ATCC 27112</strain>
    </source>
</reference>
<name>A0A397RVZ0_9MOLU</name>
<evidence type="ECO:0000313" key="4">
    <source>
        <dbReference type="Proteomes" id="UP000266506"/>
    </source>
</evidence>
<dbReference type="InterPro" id="IPR007527">
    <property type="entry name" value="Znf_SWIM"/>
</dbReference>
<keyword evidence="1" id="KW-0863">Zinc-finger</keyword>
<proteinExistence type="predicted"/>
<sequence length="146" mass="17477">MGLIDLASSNSFWRGIDYYQSKKVKNVKKTSDLEFDSIVSGTEEYMVHIDLNHPRKSTCTCPFAEGRRVICKHMVATYFTIYPEEAERIIKEQEEYEEEQERIFDEHLNEVREYVDSLTEDEVRAMLINKLMDEWYDDDDDDYYGW</sequence>
<dbReference type="EMBL" id="QXEV01000010">
    <property type="protein sequence ID" value="RIA75807.1"/>
    <property type="molecule type" value="Genomic_DNA"/>
</dbReference>
<comment type="caution">
    <text evidence="3">The sequence shown here is derived from an EMBL/GenBank/DDBJ whole genome shotgun (WGS) entry which is preliminary data.</text>
</comment>
<dbReference type="PROSITE" id="PS50966">
    <property type="entry name" value="ZF_SWIM"/>
    <property type="match status" value="1"/>
</dbReference>
<keyword evidence="1" id="KW-0862">Zinc</keyword>
<accession>A0A397RVZ0</accession>
<organism evidence="3 4">
    <name type="scientific">Anaeroplasma bactoclasticum</name>
    <dbReference type="NCBI Taxonomy" id="2088"/>
    <lineage>
        <taxon>Bacteria</taxon>
        <taxon>Bacillati</taxon>
        <taxon>Mycoplasmatota</taxon>
        <taxon>Mollicutes</taxon>
        <taxon>Anaeroplasmatales</taxon>
        <taxon>Anaeroplasmataceae</taxon>
        <taxon>Anaeroplasma</taxon>
    </lineage>
</organism>
<dbReference type="GO" id="GO:0008270">
    <property type="term" value="F:zinc ion binding"/>
    <property type="evidence" value="ECO:0007669"/>
    <property type="project" value="UniProtKB-KW"/>
</dbReference>
<evidence type="ECO:0000256" key="1">
    <source>
        <dbReference type="PROSITE-ProRule" id="PRU00325"/>
    </source>
</evidence>
<keyword evidence="4" id="KW-1185">Reference proteome</keyword>
<protein>
    <submittedName>
        <fullName evidence="3">SWIM zinc finger protein</fullName>
    </submittedName>
</protein>
<dbReference type="InParanoid" id="A0A397RVZ0"/>
<evidence type="ECO:0000313" key="3">
    <source>
        <dbReference type="EMBL" id="RIA75807.1"/>
    </source>
</evidence>
<dbReference type="RefSeq" id="WP_119016248.1">
    <property type="nucleotide sequence ID" value="NZ_QXEV01000010.1"/>
</dbReference>
<dbReference type="AlphaFoldDB" id="A0A397RVZ0"/>
<feature type="domain" description="SWIM-type" evidence="2">
    <location>
        <begin position="45"/>
        <end position="82"/>
    </location>
</feature>
<dbReference type="OrthoDB" id="9760715at2"/>